<feature type="transmembrane region" description="Helical" evidence="7">
    <location>
        <begin position="415"/>
        <end position="438"/>
    </location>
</feature>
<dbReference type="InterPro" id="IPR003918">
    <property type="entry name" value="NADH_UbQ_OxRdtase"/>
</dbReference>
<gene>
    <name evidence="9" type="primary">nad4</name>
</gene>
<dbReference type="PRINTS" id="PR01437">
    <property type="entry name" value="NUOXDRDTASE4"/>
</dbReference>
<feature type="transmembrane region" description="Helical" evidence="7">
    <location>
        <begin position="98"/>
        <end position="118"/>
    </location>
</feature>
<evidence type="ECO:0000313" key="10">
    <source>
        <dbReference type="EMBL" id="ATY40861.1"/>
    </source>
</evidence>
<organism evidence="9">
    <name type="scientific">Colponema vietnamica</name>
    <dbReference type="NCBI Taxonomy" id="1492817"/>
    <lineage>
        <taxon>Eukaryota</taxon>
        <taxon>Sar</taxon>
        <taxon>Alveolata</taxon>
        <taxon>Colponemida</taxon>
        <taxon>Colponemidia</taxon>
        <taxon>Colponema</taxon>
    </lineage>
</organism>
<accession>V5KVE9</accession>
<comment type="catalytic activity">
    <reaction evidence="7">
        <text>a ubiquinone + NADH + 5 H(+)(in) = a ubiquinol + NAD(+) + 4 H(+)(out)</text>
        <dbReference type="Rhea" id="RHEA:29091"/>
        <dbReference type="Rhea" id="RHEA-COMP:9565"/>
        <dbReference type="Rhea" id="RHEA-COMP:9566"/>
        <dbReference type="ChEBI" id="CHEBI:15378"/>
        <dbReference type="ChEBI" id="CHEBI:16389"/>
        <dbReference type="ChEBI" id="CHEBI:17976"/>
        <dbReference type="ChEBI" id="CHEBI:57540"/>
        <dbReference type="ChEBI" id="CHEBI:57945"/>
        <dbReference type="EC" id="7.1.1.2"/>
    </reaction>
</comment>
<feature type="transmembrane region" description="Helical" evidence="7">
    <location>
        <begin position="459"/>
        <end position="480"/>
    </location>
</feature>
<dbReference type="GO" id="GO:0042773">
    <property type="term" value="P:ATP synthesis coupled electron transport"/>
    <property type="evidence" value="ECO:0007669"/>
    <property type="project" value="InterPro"/>
</dbReference>
<keyword evidence="5 7" id="KW-1133">Transmembrane helix</keyword>
<dbReference type="EMBL" id="KF651057">
    <property type="protein sequence ID" value="AHA41617.1"/>
    <property type="molecule type" value="Genomic_DNA"/>
</dbReference>
<dbReference type="GO" id="GO:0008137">
    <property type="term" value="F:NADH dehydrogenase (ubiquinone) activity"/>
    <property type="evidence" value="ECO:0007669"/>
    <property type="project" value="UniProtKB-UniRule"/>
</dbReference>
<dbReference type="GO" id="GO:0015990">
    <property type="term" value="P:electron transport coupled proton transport"/>
    <property type="evidence" value="ECO:0007669"/>
    <property type="project" value="TreeGrafter"/>
</dbReference>
<keyword evidence="7 9" id="KW-0496">Mitochondrion</keyword>
<feature type="transmembrane region" description="Helical" evidence="7">
    <location>
        <begin position="181"/>
        <end position="212"/>
    </location>
</feature>
<feature type="transmembrane region" description="Helical" evidence="7">
    <location>
        <begin position="339"/>
        <end position="360"/>
    </location>
</feature>
<comment type="function">
    <text evidence="7">Core subunit of the mitochondrial membrane respiratory chain NADH dehydrogenase (Complex I) which catalyzes electron transfer from NADH through the respiratory chain, using ubiquinone as an electron acceptor. Essential for the catalytic activity and assembly of complex I.</text>
</comment>
<keyword evidence="7" id="KW-0520">NAD</keyword>
<reference evidence="9" key="1">
    <citation type="journal article" date="2013" name="Curr. Biol.">
        <title>Colponemids represent multiple ancient alveolate lineages.</title>
        <authorList>
            <person name="Janouskovec J."/>
            <person name="Tikhonenkov D.V."/>
            <person name="Mikhailov K.V."/>
            <person name="Simdyanov T.G."/>
            <person name="Aleoshin V.V."/>
            <person name="Mylnikov A.P."/>
            <person name="Keeling P.J."/>
        </authorList>
    </citation>
    <scope>NUCLEOTIDE SEQUENCE</scope>
    <source>
        <strain evidence="9">Colp-7a</strain>
    </source>
</reference>
<dbReference type="InterPro" id="IPR001750">
    <property type="entry name" value="ND/Mrp_TM"/>
</dbReference>
<feature type="transmembrane region" description="Helical" evidence="7">
    <location>
        <begin position="125"/>
        <end position="142"/>
    </location>
</feature>
<dbReference type="GO" id="GO:0003954">
    <property type="term" value="F:NADH dehydrogenase activity"/>
    <property type="evidence" value="ECO:0007669"/>
    <property type="project" value="TreeGrafter"/>
</dbReference>
<geneLocation type="mitochondrion" evidence="9"/>
<dbReference type="GO" id="GO:0031966">
    <property type="term" value="C:mitochondrial membrane"/>
    <property type="evidence" value="ECO:0007669"/>
    <property type="project" value="UniProtKB-SubCell"/>
</dbReference>
<feature type="domain" description="NADH:quinone oxidoreductase/Mrp antiporter transmembrane" evidence="8">
    <location>
        <begin position="146"/>
        <end position="427"/>
    </location>
</feature>
<feature type="transmembrane region" description="Helical" evidence="7">
    <location>
        <begin position="148"/>
        <end position="169"/>
    </location>
</feature>
<feature type="transmembrane region" description="Helical" evidence="7">
    <location>
        <begin position="218"/>
        <end position="238"/>
    </location>
</feature>
<dbReference type="GO" id="GO:0048039">
    <property type="term" value="F:ubiquinone binding"/>
    <property type="evidence" value="ECO:0007669"/>
    <property type="project" value="TreeGrafter"/>
</dbReference>
<dbReference type="PANTHER" id="PTHR43507:SF1">
    <property type="entry name" value="NADH-UBIQUINONE OXIDOREDUCTASE CHAIN 4"/>
    <property type="match status" value="1"/>
</dbReference>
<feature type="transmembrane region" description="Helical" evidence="7">
    <location>
        <begin position="311"/>
        <end position="333"/>
    </location>
</feature>
<evidence type="ECO:0000256" key="7">
    <source>
        <dbReference type="RuleBase" id="RU003297"/>
    </source>
</evidence>
<dbReference type="AlphaFoldDB" id="V5KVE9"/>
<dbReference type="PANTHER" id="PTHR43507">
    <property type="entry name" value="NADH-UBIQUINONE OXIDOREDUCTASE CHAIN 4"/>
    <property type="match status" value="1"/>
</dbReference>
<evidence type="ECO:0000259" key="8">
    <source>
        <dbReference type="Pfam" id="PF00361"/>
    </source>
</evidence>
<evidence type="ECO:0000256" key="1">
    <source>
        <dbReference type="ARBA" id="ARBA00003257"/>
    </source>
</evidence>
<protein>
    <recommendedName>
        <fullName evidence="7">NADH-ubiquinone oxidoreductase chain 4</fullName>
        <ecNumber evidence="7">7.1.1.2</ecNumber>
    </recommendedName>
</protein>
<evidence type="ECO:0000256" key="6">
    <source>
        <dbReference type="ARBA" id="ARBA00023136"/>
    </source>
</evidence>
<evidence type="ECO:0000313" key="9">
    <source>
        <dbReference type="EMBL" id="AHA41617.1"/>
    </source>
</evidence>
<dbReference type="EMBL" id="MG202006">
    <property type="protein sequence ID" value="ATY40861.1"/>
    <property type="molecule type" value="Genomic_DNA"/>
</dbReference>
<keyword evidence="7" id="KW-0830">Ubiquinone</keyword>
<evidence type="ECO:0000256" key="4">
    <source>
        <dbReference type="ARBA" id="ARBA00022692"/>
    </source>
</evidence>
<proteinExistence type="inferred from homology"/>
<reference evidence="9" key="2">
    <citation type="journal article" date="2014" name="PLoS ONE">
        <title>Description of Colponema vietnamica sp.n. and Acavomonas peruviana n. gen. n. sp., two new alveolate phyla (Colponemidia nom. nov. and Acavomonidia nom. nov.) and their contributions to reconstructing the ancestral state of alveolates and eukaryotes.</title>
        <authorList>
            <person name="Tikhonenkov D.V."/>
            <person name="Janouskovec J."/>
            <person name="Mylnikov A.P."/>
            <person name="Mikhailov K.V."/>
            <person name="Simdyanov T.G."/>
            <person name="Aleoshin V.V."/>
            <person name="Keeling P.J."/>
        </authorList>
    </citation>
    <scope>NUCLEOTIDE SEQUENCE</scope>
    <source>
        <strain evidence="9">Colp-7a</strain>
    </source>
</reference>
<comment type="subcellular location">
    <subcellularLocation>
        <location evidence="2">Membrane</location>
        <topology evidence="2">Multi-pass membrane protein</topology>
    </subcellularLocation>
    <subcellularLocation>
        <location evidence="7">Mitochondrion membrane</location>
        <topology evidence="7">Multi-pass membrane protein</topology>
    </subcellularLocation>
</comment>
<keyword evidence="7" id="KW-0679">Respiratory chain</keyword>
<feature type="transmembrane region" description="Helical" evidence="7">
    <location>
        <begin position="12"/>
        <end position="30"/>
    </location>
</feature>
<feature type="transmembrane region" description="Helical" evidence="7">
    <location>
        <begin position="367"/>
        <end position="395"/>
    </location>
</feature>
<keyword evidence="7" id="KW-0813">Transport</keyword>
<feature type="transmembrane region" description="Helical" evidence="7">
    <location>
        <begin position="285"/>
        <end position="304"/>
    </location>
</feature>
<evidence type="ECO:0000256" key="2">
    <source>
        <dbReference type="ARBA" id="ARBA00004141"/>
    </source>
</evidence>
<evidence type="ECO:0000256" key="3">
    <source>
        <dbReference type="ARBA" id="ARBA00009025"/>
    </source>
</evidence>
<sequence>MFMMFQVNEIFLLKFIIVLPFIMGYFTIFTKNVKLVKQLTLFTVCIIFISSLYLLFKFNPLIPGYQFVFHFLSNPSYDSNILNLVNINNSFFFGIDNIALIFILLTTFLFPLVILIGWSINKQTIFFFQLLLILEGLLLIVFSTLNILLFYISFEFILIPMALMIGIWGSRQRKIRATYFFLLYTLLGSLPLLIAILAFYHIFGTFNILFYYPLNNNYLLWILIFLAFAVKTPLFPFHRWLPEAHVEAPTVGSVLLAGILLKLGGFGFLRYLLPLLPEASATFKPLIYTLGILGIIYISIITIIQTDLKKIIAYSSVAHMGLATMGLFTENVIGVNGSIFVMISHGLVSAGLFFAIGVLYEQHHSRLIYYYGGLVNYMPLYVCFLGCVSFANMGFPGTSAFIGEFLILQGLLIDNFIATFLAATGVVLSAIYSLFLFNRVSFGYPKQGYIKIYKDLSRLQFYIGYIFVFYVILLGIYPNIVLYLL</sequence>
<keyword evidence="6 7" id="KW-0472">Membrane</keyword>
<feature type="transmembrane region" description="Helical" evidence="7">
    <location>
        <begin position="250"/>
        <end position="273"/>
    </location>
</feature>
<comment type="function">
    <text evidence="1">Core subunit of the mitochondrial membrane respiratory chain NADH dehydrogenase (Complex I) that is believed to belong to the minimal assembly required for catalysis. Complex I functions in the transfer of electrons from NADH to the respiratory chain. The immediate electron acceptor for the enzyme is believed to be ubiquinone.</text>
</comment>
<comment type="similarity">
    <text evidence="3 7">Belongs to the complex I subunit 4 family.</text>
</comment>
<dbReference type="NCBIfam" id="TIGR01972">
    <property type="entry name" value="NDH_I_M"/>
    <property type="match status" value="1"/>
</dbReference>
<feature type="transmembrane region" description="Helical" evidence="7">
    <location>
        <begin position="39"/>
        <end position="56"/>
    </location>
</feature>
<evidence type="ECO:0000256" key="5">
    <source>
        <dbReference type="ARBA" id="ARBA00022989"/>
    </source>
</evidence>
<dbReference type="EC" id="7.1.1.2" evidence="7"/>
<dbReference type="InterPro" id="IPR010227">
    <property type="entry name" value="NADH_Q_OxRdtase_chainM/4"/>
</dbReference>
<keyword evidence="4 7" id="KW-0812">Transmembrane</keyword>
<reference evidence="10" key="3">
    <citation type="journal article" date="2017" name="Curr. Biol.">
        <title>A New Lineage of Eukaryotes Illuminates Early Mitochondrial Genome Reduction.</title>
        <authorList>
            <person name="Janouskovec J."/>
            <person name="Tikhonenkov D.V."/>
            <person name="Burki F."/>
            <person name="Howe A.T."/>
            <person name="Rohwer F.L."/>
            <person name="Mylnikov A.P."/>
            <person name="Keeling P.J."/>
        </authorList>
    </citation>
    <scope>NUCLEOTIDE SEQUENCE</scope>
    <source>
        <strain evidence="10">Colp-7a</strain>
    </source>
</reference>
<keyword evidence="7" id="KW-0249">Electron transport</keyword>
<name>V5KVE9_9ALVE</name>
<dbReference type="Pfam" id="PF00361">
    <property type="entry name" value="Proton_antipo_M"/>
    <property type="match status" value="1"/>
</dbReference>